<evidence type="ECO:0000259" key="2">
    <source>
        <dbReference type="Pfam" id="PF00112"/>
    </source>
</evidence>
<feature type="compositionally biased region" description="Gly residues" evidence="1">
    <location>
        <begin position="7"/>
        <end position="16"/>
    </location>
</feature>
<evidence type="ECO:0000313" key="4">
    <source>
        <dbReference type="Proteomes" id="UP000694240"/>
    </source>
</evidence>
<comment type="caution">
    <text evidence="3">The sequence shown here is derived from an EMBL/GenBank/DDBJ whole genome shotgun (WGS) entry which is preliminary data.</text>
</comment>
<dbReference type="Proteomes" id="UP000694240">
    <property type="component" value="Chromosome 11"/>
</dbReference>
<dbReference type="EMBL" id="JAEFBK010000011">
    <property type="protein sequence ID" value="KAG7550937.1"/>
    <property type="molecule type" value="Genomic_DNA"/>
</dbReference>
<dbReference type="Pfam" id="PF00112">
    <property type="entry name" value="Peptidase_C1"/>
    <property type="match status" value="1"/>
</dbReference>
<dbReference type="AlphaFoldDB" id="A0A8T1YWN3"/>
<keyword evidence="4" id="KW-1185">Reference proteome</keyword>
<feature type="region of interest" description="Disordered" evidence="1">
    <location>
        <begin position="1"/>
        <end position="43"/>
    </location>
</feature>
<proteinExistence type="predicted"/>
<evidence type="ECO:0000256" key="1">
    <source>
        <dbReference type="SAM" id="MobiDB-lite"/>
    </source>
</evidence>
<gene>
    <name evidence="3" type="ORF">ISN45_Aa06g016700</name>
</gene>
<organism evidence="3 4">
    <name type="scientific">Arabidopsis thaliana x Arabidopsis arenosa</name>
    <dbReference type="NCBI Taxonomy" id="1240361"/>
    <lineage>
        <taxon>Eukaryota</taxon>
        <taxon>Viridiplantae</taxon>
        <taxon>Streptophyta</taxon>
        <taxon>Embryophyta</taxon>
        <taxon>Tracheophyta</taxon>
        <taxon>Spermatophyta</taxon>
        <taxon>Magnoliopsida</taxon>
        <taxon>eudicotyledons</taxon>
        <taxon>Gunneridae</taxon>
        <taxon>Pentapetalae</taxon>
        <taxon>rosids</taxon>
        <taxon>malvids</taxon>
        <taxon>Brassicales</taxon>
        <taxon>Brassicaceae</taxon>
        <taxon>Camelineae</taxon>
        <taxon>Arabidopsis</taxon>
    </lineage>
</organism>
<protein>
    <submittedName>
        <fullName evidence="3">Papain-like cysteine peptidase superfamily</fullName>
    </submittedName>
</protein>
<dbReference type="InterPro" id="IPR000668">
    <property type="entry name" value="Peptidase_C1A_C"/>
</dbReference>
<sequence length="278" mass="31619">MEEDDYGGGGIGAGGSHKGKKVPNPIKQEHKQRSQNPSPQNPIVEEEFDEPIREFGDGSRLIFDLTGTHLRLLGRIVEQSQDDCWARVLRKILEFAYNRNIENVAEQIPLSMKGLINKVKAGREIYETGKRLGKRQDLTIDSLKKPIDYIREKGLEKDFGRTKENMFRVRGSFTTKPNATPNDIRDMLLNHGVVGIYVYMEENFSELKEEIYTLNIPQGAILDKKKHVLIIVAYGLTRDDKIFFLAQNTWGKEWGVGGYGRIIVADTCSIFYVDGLLK</sequence>
<feature type="domain" description="Peptidase C1A papain C-terminal" evidence="2">
    <location>
        <begin position="163"/>
        <end position="270"/>
    </location>
</feature>
<dbReference type="GO" id="GO:0008234">
    <property type="term" value="F:cysteine-type peptidase activity"/>
    <property type="evidence" value="ECO:0007669"/>
    <property type="project" value="InterPro"/>
</dbReference>
<reference evidence="3 4" key="1">
    <citation type="submission" date="2020-12" db="EMBL/GenBank/DDBJ databases">
        <title>Concerted genomic and epigenomic changes stabilize Arabidopsis allopolyploids.</title>
        <authorList>
            <person name="Chen Z."/>
        </authorList>
    </citation>
    <scope>NUCLEOTIDE SEQUENCE [LARGE SCALE GENOMIC DNA]</scope>
    <source>
        <strain evidence="3">Allo738</strain>
        <tissue evidence="3">Leaf</tissue>
    </source>
</reference>
<accession>A0A8T1YWN3</accession>
<name>A0A8T1YWN3_9BRAS</name>
<evidence type="ECO:0000313" key="3">
    <source>
        <dbReference type="EMBL" id="KAG7550937.1"/>
    </source>
</evidence>
<dbReference type="GO" id="GO:0006508">
    <property type="term" value="P:proteolysis"/>
    <property type="evidence" value="ECO:0007669"/>
    <property type="project" value="InterPro"/>
</dbReference>